<dbReference type="Proteomes" id="UP000664991">
    <property type="component" value="Unassembled WGS sequence"/>
</dbReference>
<accession>A0A836D120</accession>
<name>A0A836D120_SHEEP</name>
<proteinExistence type="predicted"/>
<sequence>MAPLPATGEYRHLRARRSAFQLGKLLAAAQCSERLLGDKVPFCSNCWGPRQRGMVRDSRGPGGGGRTARRPRGAGAALAAAFPLLFGSDMEDGPSNNASCFRRLTECFLSPSRALVGEGGRETGQLVECREQRRALQEGRYTVKEHEGLTLHGPEVYCGNILESSVVVPL</sequence>
<evidence type="ECO:0000313" key="2">
    <source>
        <dbReference type="Proteomes" id="UP000664991"/>
    </source>
</evidence>
<organism evidence="1 2">
    <name type="scientific">Ovis aries</name>
    <name type="common">Sheep</name>
    <dbReference type="NCBI Taxonomy" id="9940"/>
    <lineage>
        <taxon>Eukaryota</taxon>
        <taxon>Metazoa</taxon>
        <taxon>Chordata</taxon>
        <taxon>Craniata</taxon>
        <taxon>Vertebrata</taxon>
        <taxon>Euteleostomi</taxon>
        <taxon>Mammalia</taxon>
        <taxon>Eutheria</taxon>
        <taxon>Laurasiatheria</taxon>
        <taxon>Artiodactyla</taxon>
        <taxon>Ruminantia</taxon>
        <taxon>Pecora</taxon>
        <taxon>Bovidae</taxon>
        <taxon>Caprinae</taxon>
        <taxon>Ovis</taxon>
    </lineage>
</organism>
<evidence type="ECO:0000313" key="1">
    <source>
        <dbReference type="EMBL" id="KAG5205754.1"/>
    </source>
</evidence>
<dbReference type="EMBL" id="JAEMGP010000008">
    <property type="protein sequence ID" value="KAG5205754.1"/>
    <property type="molecule type" value="Genomic_DNA"/>
</dbReference>
<dbReference type="AlphaFoldDB" id="A0A836D120"/>
<protein>
    <submittedName>
        <fullName evidence="1">Uncharacterized protein</fullName>
    </submittedName>
</protein>
<reference evidence="1 2" key="1">
    <citation type="submission" date="2020-12" db="EMBL/GenBank/DDBJ databases">
        <title>De novo assembly of Tibetan sheep genome.</title>
        <authorList>
            <person name="Li X."/>
        </authorList>
    </citation>
    <scope>NUCLEOTIDE SEQUENCE [LARGE SCALE GENOMIC DNA]</scope>
    <source>
        <tissue evidence="1">Heart</tissue>
    </source>
</reference>
<comment type="caution">
    <text evidence="1">The sequence shown here is derived from an EMBL/GenBank/DDBJ whole genome shotgun (WGS) entry which is preliminary data.</text>
</comment>
<gene>
    <name evidence="1" type="ORF">JEQ12_019004</name>
</gene>